<dbReference type="Gene3D" id="2.40.440.10">
    <property type="entry name" value="L,D-transpeptidase catalytic domain-like"/>
    <property type="match status" value="1"/>
</dbReference>
<dbReference type="SUPFAM" id="SSF141523">
    <property type="entry name" value="L,D-transpeptidase catalytic domain-like"/>
    <property type="match status" value="1"/>
</dbReference>
<protein>
    <recommendedName>
        <fullName evidence="8">L,D-TPase catalytic domain-containing protein</fullName>
    </recommendedName>
</protein>
<dbReference type="Pfam" id="PF03734">
    <property type="entry name" value="YkuD"/>
    <property type="match status" value="1"/>
</dbReference>
<dbReference type="GO" id="GO:0071972">
    <property type="term" value="F:peptidoglycan L,D-transpeptidase activity"/>
    <property type="evidence" value="ECO:0007669"/>
    <property type="project" value="TreeGrafter"/>
</dbReference>
<dbReference type="NCBIfam" id="NF004786">
    <property type="entry name" value="PRK06132.1-3"/>
    <property type="match status" value="1"/>
</dbReference>
<evidence type="ECO:0000256" key="7">
    <source>
        <dbReference type="PROSITE-ProRule" id="PRU01373"/>
    </source>
</evidence>
<keyword evidence="3" id="KW-0808">Transferase</keyword>
<feature type="active site" description="Proton donor/acceptor" evidence="7">
    <location>
        <position position="104"/>
    </location>
</feature>
<dbReference type="GO" id="GO:0008360">
    <property type="term" value="P:regulation of cell shape"/>
    <property type="evidence" value="ECO:0007669"/>
    <property type="project" value="UniProtKB-UniRule"/>
</dbReference>
<feature type="active site" description="Nucleophile" evidence="7">
    <location>
        <position position="118"/>
    </location>
</feature>
<feature type="domain" description="L,D-TPase catalytic" evidence="8">
    <location>
        <begin position="32"/>
        <end position="142"/>
    </location>
</feature>
<keyword evidence="4 7" id="KW-0133">Cell shape</keyword>
<keyword evidence="10" id="KW-1185">Reference proteome</keyword>
<dbReference type="PIRSF" id="PIRSF029342">
    <property type="entry name" value="UCP029342_ErfK/YbiS/YcfS/YnhG"/>
    <property type="match status" value="1"/>
</dbReference>
<proteinExistence type="inferred from homology"/>
<dbReference type="GO" id="GO:0016740">
    <property type="term" value="F:transferase activity"/>
    <property type="evidence" value="ECO:0007669"/>
    <property type="project" value="UniProtKB-KW"/>
</dbReference>
<evidence type="ECO:0000256" key="5">
    <source>
        <dbReference type="ARBA" id="ARBA00022984"/>
    </source>
</evidence>
<dbReference type="OrthoDB" id="463216at2"/>
<evidence type="ECO:0000256" key="2">
    <source>
        <dbReference type="ARBA" id="ARBA00005992"/>
    </source>
</evidence>
<reference evidence="9 10" key="1">
    <citation type="submission" date="2018-09" db="EMBL/GenBank/DDBJ databases">
        <title>Marinorhizobium profundi gen. nov., sp. nov., isolated from a deep-sea sediment sample from the New Britain Trench and proposal of Marinorhizobiaceae fam. nov. in the order Rhizobiales of the class Alphaproteobacteria.</title>
        <authorList>
            <person name="Cao J."/>
        </authorList>
    </citation>
    <scope>NUCLEOTIDE SEQUENCE [LARGE SCALE GENOMIC DNA]</scope>
    <source>
        <strain evidence="9 10">WS11</strain>
    </source>
</reference>
<organism evidence="9 10">
    <name type="scientific">Georhizobium profundi</name>
    <dbReference type="NCBI Taxonomy" id="2341112"/>
    <lineage>
        <taxon>Bacteria</taxon>
        <taxon>Pseudomonadati</taxon>
        <taxon>Pseudomonadota</taxon>
        <taxon>Alphaproteobacteria</taxon>
        <taxon>Hyphomicrobiales</taxon>
        <taxon>Rhizobiaceae</taxon>
        <taxon>Georhizobium</taxon>
    </lineage>
</organism>
<dbReference type="GO" id="GO:0071555">
    <property type="term" value="P:cell wall organization"/>
    <property type="evidence" value="ECO:0007669"/>
    <property type="project" value="UniProtKB-UniRule"/>
</dbReference>
<dbReference type="InterPro" id="IPR036365">
    <property type="entry name" value="PGBD-like_sf"/>
</dbReference>
<dbReference type="InterPro" id="IPR002477">
    <property type="entry name" value="Peptidoglycan-bd-like"/>
</dbReference>
<dbReference type="InterPro" id="IPR038063">
    <property type="entry name" value="Transpep_catalytic_dom"/>
</dbReference>
<comment type="pathway">
    <text evidence="1 7">Cell wall biogenesis; peptidoglycan biosynthesis.</text>
</comment>
<evidence type="ECO:0000313" key="10">
    <source>
        <dbReference type="Proteomes" id="UP000268192"/>
    </source>
</evidence>
<dbReference type="Proteomes" id="UP000268192">
    <property type="component" value="Chromosome"/>
</dbReference>
<dbReference type="NCBIfam" id="NF004785">
    <property type="entry name" value="PRK06132.1-2"/>
    <property type="match status" value="1"/>
</dbReference>
<dbReference type="SUPFAM" id="SSF47090">
    <property type="entry name" value="PGBD-like"/>
    <property type="match status" value="1"/>
</dbReference>
<dbReference type="CDD" id="cd16913">
    <property type="entry name" value="YkuD_like"/>
    <property type="match status" value="1"/>
</dbReference>
<dbReference type="UniPathway" id="UPA00219"/>
<dbReference type="GO" id="GO:0018104">
    <property type="term" value="P:peptidoglycan-protein cross-linking"/>
    <property type="evidence" value="ECO:0007669"/>
    <property type="project" value="TreeGrafter"/>
</dbReference>
<dbReference type="InterPro" id="IPR050979">
    <property type="entry name" value="LD-transpeptidase"/>
</dbReference>
<dbReference type="Pfam" id="PF01471">
    <property type="entry name" value="PG_binding_1"/>
    <property type="match status" value="1"/>
</dbReference>
<comment type="similarity">
    <text evidence="2">Belongs to the YkuD family.</text>
</comment>
<dbReference type="Gene3D" id="1.10.101.10">
    <property type="entry name" value="PGBD-like superfamily/PGBD"/>
    <property type="match status" value="1"/>
</dbReference>
<evidence type="ECO:0000256" key="6">
    <source>
        <dbReference type="ARBA" id="ARBA00023316"/>
    </source>
</evidence>
<dbReference type="AlphaFoldDB" id="A0A3Q8XPQ8"/>
<dbReference type="PANTHER" id="PTHR30582:SF2">
    <property type="entry name" value="L,D-TRANSPEPTIDASE YCIB-RELATED"/>
    <property type="match status" value="1"/>
</dbReference>
<evidence type="ECO:0000256" key="3">
    <source>
        <dbReference type="ARBA" id="ARBA00022679"/>
    </source>
</evidence>
<dbReference type="GO" id="GO:0005576">
    <property type="term" value="C:extracellular region"/>
    <property type="evidence" value="ECO:0007669"/>
    <property type="project" value="TreeGrafter"/>
</dbReference>
<evidence type="ECO:0000313" key="9">
    <source>
        <dbReference type="EMBL" id="AZN72326.1"/>
    </source>
</evidence>
<dbReference type="EMBL" id="CP032509">
    <property type="protein sequence ID" value="AZN72326.1"/>
    <property type="molecule type" value="Genomic_DNA"/>
</dbReference>
<dbReference type="InterPro" id="IPR016915">
    <property type="entry name" value="UCP029342"/>
</dbReference>
<evidence type="ECO:0000256" key="1">
    <source>
        <dbReference type="ARBA" id="ARBA00004752"/>
    </source>
</evidence>
<sequence>MDRRSFLGLLSVSLLASGGMREAVASSSKEPLTICVSLDAQRLVVFSGLDEIASSPISSGKSGHTTPTGIFSILDKRTFHRSNIYSNAPMPHMQRLTWSGIALHASNHVPGYAASHGCVRMPNDFARDLFAMTQLQAHVVVTHESIRPRPIRHRALPDALTPYDRLMAGNLELRLDTHDPHAEGVEVASADQMTATATDAGSAEPPRSPLRLFLTRRTHRELTQDAQQLLNTLGFDAGAADGFAGPRTADALRRFQEEAGLTPSGYLAKADIDALYEAAGKGDVPAGHLYARRDFVPIFDMPVHLKSPERPLGAHLVTVSAVTAGRATWTGLSLSDRPAPSVAGLTALEPDASPTAAQVDLASTLDRLQLTPAISDRLSRELTVGSSLAISDNGLGTETGKGTDFIVLTRRG</sequence>
<evidence type="ECO:0000259" key="8">
    <source>
        <dbReference type="PROSITE" id="PS52029"/>
    </source>
</evidence>
<dbReference type="PROSITE" id="PS52029">
    <property type="entry name" value="LD_TPASE"/>
    <property type="match status" value="1"/>
</dbReference>
<gene>
    <name evidence="9" type="ORF">D5400_14490</name>
</gene>
<dbReference type="InterPro" id="IPR036366">
    <property type="entry name" value="PGBDSf"/>
</dbReference>
<evidence type="ECO:0000256" key="4">
    <source>
        <dbReference type="ARBA" id="ARBA00022960"/>
    </source>
</evidence>
<keyword evidence="6 7" id="KW-0961">Cell wall biogenesis/degradation</keyword>
<dbReference type="InterPro" id="IPR005490">
    <property type="entry name" value="LD_TPept_cat_dom"/>
</dbReference>
<dbReference type="RefSeq" id="WP_126010642.1">
    <property type="nucleotide sequence ID" value="NZ_CP032509.1"/>
</dbReference>
<accession>A0A3Q8XPQ8</accession>
<dbReference type="PANTHER" id="PTHR30582">
    <property type="entry name" value="L,D-TRANSPEPTIDASE"/>
    <property type="match status" value="1"/>
</dbReference>
<dbReference type="KEGG" id="abaw:D5400_14490"/>
<keyword evidence="5 7" id="KW-0573">Peptidoglycan synthesis</keyword>
<name>A0A3Q8XPQ8_9HYPH</name>